<evidence type="ECO:0000256" key="1">
    <source>
        <dbReference type="ARBA" id="ARBA00001974"/>
    </source>
</evidence>
<comment type="cofactor">
    <cofactor evidence="16">
        <name>[2Fe-2S] cluster</name>
        <dbReference type="ChEBI" id="CHEBI:190135"/>
    </cofactor>
    <text evidence="16">Binds 2 [2Fe-2S] clusters.</text>
</comment>
<evidence type="ECO:0000256" key="3">
    <source>
        <dbReference type="ARBA" id="ARBA00006849"/>
    </source>
</evidence>
<feature type="binding site" evidence="16">
    <location>
        <position position="47"/>
    </location>
    <ligand>
        <name>[2Fe-2S] cluster</name>
        <dbReference type="ChEBI" id="CHEBI:190135"/>
        <label>1</label>
    </ligand>
</feature>
<dbReference type="Gene3D" id="1.10.150.120">
    <property type="entry name" value="[2Fe-2S]-binding domain"/>
    <property type="match status" value="1"/>
</dbReference>
<dbReference type="PANTHER" id="PTHR11908:SF132">
    <property type="entry name" value="ALDEHYDE OXIDASE 1-RELATED"/>
    <property type="match status" value="1"/>
</dbReference>
<comment type="similarity">
    <text evidence="3">Belongs to the xanthine dehydrogenase family.</text>
</comment>
<evidence type="ECO:0000256" key="11">
    <source>
        <dbReference type="ARBA" id="ARBA00023014"/>
    </source>
</evidence>
<dbReference type="InterPro" id="IPR016169">
    <property type="entry name" value="FAD-bd_PCMH_sub2"/>
</dbReference>
<feature type="binding site" evidence="16">
    <location>
        <position position="734"/>
    </location>
    <ligand>
        <name>Mo-molybdopterin</name>
        <dbReference type="ChEBI" id="CHEBI:71302"/>
    </ligand>
    <ligandPart>
        <name>Mo</name>
        <dbReference type="ChEBI" id="CHEBI:28685"/>
    </ligandPart>
</feature>
<dbReference type="PROSITE" id="PS51085">
    <property type="entry name" value="2FE2S_FER_2"/>
    <property type="match status" value="1"/>
</dbReference>
<keyword evidence="6 16" id="KW-0001">2Fe-2S</keyword>
<dbReference type="FunFam" id="3.30.365.10:FF:000002">
    <property type="entry name" value="Xanthine dehydrogenase oxidase"/>
    <property type="match status" value="1"/>
</dbReference>
<dbReference type="Pfam" id="PF01799">
    <property type="entry name" value="Fer2_2"/>
    <property type="match status" value="1"/>
</dbReference>
<comment type="cofactor">
    <cofactor evidence="1 15">
        <name>FAD</name>
        <dbReference type="ChEBI" id="CHEBI:57692"/>
    </cofactor>
</comment>
<dbReference type="SUPFAM" id="SSF54292">
    <property type="entry name" value="2Fe-2S ferredoxin-like"/>
    <property type="match status" value="1"/>
</dbReference>
<reference evidence="19" key="2">
    <citation type="submission" date="2024-01" db="EMBL/GenBank/DDBJ databases">
        <authorList>
            <person name="He J."/>
            <person name="Wang M."/>
            <person name="Zheng J."/>
            <person name="Liu Z."/>
        </authorList>
    </citation>
    <scope>NUCLEOTIDE SEQUENCE</scope>
    <source>
        <strain evidence="19">ZL_2023a</strain>
        <tissue evidence="19">Muscle</tissue>
    </source>
</reference>
<dbReference type="GO" id="GO:0051537">
    <property type="term" value="F:2 iron, 2 sulfur cluster binding"/>
    <property type="evidence" value="ECO:0007669"/>
    <property type="project" value="UniProtKB-KW"/>
</dbReference>
<dbReference type="EMBL" id="JARKIK010000037">
    <property type="protein sequence ID" value="KAK8739141.1"/>
    <property type="molecule type" value="Genomic_DNA"/>
</dbReference>
<evidence type="ECO:0000256" key="5">
    <source>
        <dbReference type="ARBA" id="ARBA00022630"/>
    </source>
</evidence>
<evidence type="ECO:0000256" key="4">
    <source>
        <dbReference type="ARBA" id="ARBA00022505"/>
    </source>
</evidence>
<comment type="subcellular location">
    <subcellularLocation>
        <location evidence="2">Peroxisome</location>
    </subcellularLocation>
</comment>
<dbReference type="CDD" id="cd00207">
    <property type="entry name" value="fer2"/>
    <property type="match status" value="1"/>
</dbReference>
<dbReference type="InterPro" id="IPR006058">
    <property type="entry name" value="2Fe2S_fd_BS"/>
</dbReference>
<sequence length="1292" mass="139112">MADVLTITINGKEYEVGADVGATTRLASYLKELGLYGTHTTCYEGGCGACLAVISSTDPATGNVTTKAVNSCLVPVLSCLGSEVTTIEGLGNKHDGYHVIEQRLREYSGTQCGYCSPGMVMAMYGLTQSQSSWTKEEVEQHLDGSICRCTGYRPILDAFKAVTTQDIEDIHTVKCPSTGRACQGCCTSTKNKERRERPQQRQPQTLRLQASNWQQPATLQELYDAVSALPPDAEYTLVSGNTGQAVYSLGSISDYIYTRNVPELSTVIVTQDEVTFGANVCISEVMTNMEAAASTYSGFSYLSQIAQTWRYLASTSIRNMSSWAGNLALKAANPDFPSDIFIGLLAAGATITTAGTDGVTANHTVEELVKIDLKGERQVILRLSLAPVGEDEVIRVFKITPRLTNSIAYVNAGFRLRVDQANAHTVLDTPIIAYGGISSTFVRASATEAVLAGKSLEDETVLQAAFDALATEVIPDDMPTLASPEYRLALTQNLLYKTVLGIVGSIADPTVASGATDLQRPVSSGQHTYDLNTDIYPLGEPVPKVEAAIQCSGEAQYVGTTPTQPGELYGLFVTSTQANARIVSIDASAALEVPGVLAFVGAADIPGENNIKVFSDSKPELLFPEERTMFYGQPLGVIVATGRSAASAGQRAVKVTYDDIQSPVLTIEEALKEPLPPDQGFPFVEGDVQAGFAASAYIIQGAVSHDSQYHFHMETQVCLATPTDIGMDILSSTQWVSETQRAVGQVLNIPDNTVNVSVKRIGGGFGGKIDRCNIVAAAAALAAFKVNQPVRISLDLGTNMTAIGWREPFLCTYKVGVDEAGVLQAVEATLTSDAGSWSTPNSSQGAIFCLPSCYNCPNWLVTPQYVLTNTAPNTACRSPGTVEGITFMENIMDHVADVLGVDPLELRQKNLLPDGGIRKLNQHMIRIRNRIAAHEMVNIPEDIIVPRNLISDMIDEMKVSADVDNRRALITQFNQENRWKKRGLSVMPMLWPYWLGPVTPFSAMVSINPRDGSVSISHGGTEMGQGINTKTAQCAAYELGVPLEYVSVMPTNTHTNPNSSITGGSTGSDVASYVVAEACKMIRERLNAVQEAIGEDVPWEELVLTAFNQGVDISQRYVNGVDEVKGYSVFGVACSEVELDVLTGQYLILRTDILEDVGRSLSPLVDLGQVEGAFVMGQGLFLTEHPLYDVSTGQRLTDTTWNYKPPMALDIPVDLRVTFLHNAPNPLGVLSSKVTSEPPLSLAYSLVMAFRQALNSARQDAGATGWFQIDAPLTVEKLEGLCLVDPSRLTLQ</sequence>
<dbReference type="SMART" id="SM01008">
    <property type="entry name" value="Ald_Xan_dh_C"/>
    <property type="match status" value="1"/>
</dbReference>
<accession>A0AAW0X3S2</accession>
<dbReference type="Proteomes" id="UP001445076">
    <property type="component" value="Unassembled WGS sequence"/>
</dbReference>
<organism evidence="19 20">
    <name type="scientific">Cherax quadricarinatus</name>
    <name type="common">Australian red claw crayfish</name>
    <dbReference type="NCBI Taxonomy" id="27406"/>
    <lineage>
        <taxon>Eukaryota</taxon>
        <taxon>Metazoa</taxon>
        <taxon>Ecdysozoa</taxon>
        <taxon>Arthropoda</taxon>
        <taxon>Crustacea</taxon>
        <taxon>Multicrustacea</taxon>
        <taxon>Malacostraca</taxon>
        <taxon>Eumalacostraca</taxon>
        <taxon>Eucarida</taxon>
        <taxon>Decapoda</taxon>
        <taxon>Pleocyemata</taxon>
        <taxon>Astacidea</taxon>
        <taxon>Parastacoidea</taxon>
        <taxon>Parastacidae</taxon>
        <taxon>Cherax</taxon>
    </lineage>
</organism>
<feature type="binding site" evidence="16">
    <location>
        <position position="42"/>
    </location>
    <ligand>
        <name>[2Fe-2S] cluster</name>
        <dbReference type="ChEBI" id="CHEBI:190135"/>
        <label>1</label>
    </ligand>
</feature>
<dbReference type="InterPro" id="IPR000674">
    <property type="entry name" value="Ald_Oxase/Xan_DH_a/b"/>
</dbReference>
<dbReference type="SUPFAM" id="SSF54665">
    <property type="entry name" value="CO dehydrogenase molybdoprotein N-domain-like"/>
    <property type="match status" value="1"/>
</dbReference>
<dbReference type="SUPFAM" id="SSF55447">
    <property type="entry name" value="CO dehydrogenase flavoprotein C-terminal domain-like"/>
    <property type="match status" value="1"/>
</dbReference>
<dbReference type="Pfam" id="PF20256">
    <property type="entry name" value="MoCoBD_2"/>
    <property type="match status" value="1"/>
</dbReference>
<evidence type="ECO:0000256" key="10">
    <source>
        <dbReference type="ARBA" id="ARBA00023004"/>
    </source>
</evidence>
<dbReference type="InterPro" id="IPR037165">
    <property type="entry name" value="AldOxase/xan_DH_Mopterin-bd_sf"/>
</dbReference>
<evidence type="ECO:0000313" key="19">
    <source>
        <dbReference type="EMBL" id="KAK8739140.1"/>
    </source>
</evidence>
<feature type="binding site" evidence="16">
    <location>
        <position position="72"/>
    </location>
    <ligand>
        <name>[2Fe-2S] cluster</name>
        <dbReference type="ChEBI" id="CHEBI:190135"/>
        <label>1</label>
    </ligand>
</feature>
<keyword evidence="7 16" id="KW-0479">Metal-binding</keyword>
<keyword evidence="20" id="KW-1185">Reference proteome</keyword>
<evidence type="ECO:0000259" key="17">
    <source>
        <dbReference type="PROSITE" id="PS51085"/>
    </source>
</evidence>
<dbReference type="SMART" id="SM01092">
    <property type="entry name" value="CO_deh_flav_C"/>
    <property type="match status" value="1"/>
</dbReference>
<feature type="binding site" evidence="16">
    <location>
        <position position="112"/>
    </location>
    <ligand>
        <name>[2Fe-2S] cluster</name>
        <dbReference type="ChEBI" id="CHEBI:190135"/>
        <label>2</label>
    </ligand>
</feature>
<dbReference type="InterPro" id="IPR036683">
    <property type="entry name" value="CO_DH_flav_C_dom_sf"/>
</dbReference>
<dbReference type="Gene3D" id="3.30.390.50">
    <property type="entry name" value="CO dehydrogenase flavoprotein, C-terminal domain"/>
    <property type="match status" value="1"/>
</dbReference>
<feature type="domain" description="2Fe-2S ferredoxin-type" evidence="17">
    <location>
        <begin position="3"/>
        <end position="90"/>
    </location>
</feature>
<dbReference type="InterPro" id="IPR016166">
    <property type="entry name" value="FAD-bd_PCMH"/>
</dbReference>
<dbReference type="PANTHER" id="PTHR11908">
    <property type="entry name" value="XANTHINE DEHYDROGENASE"/>
    <property type="match status" value="1"/>
</dbReference>
<dbReference type="GO" id="GO:0016491">
    <property type="term" value="F:oxidoreductase activity"/>
    <property type="evidence" value="ECO:0007669"/>
    <property type="project" value="UniProtKB-KW"/>
</dbReference>
<dbReference type="Pfam" id="PF03450">
    <property type="entry name" value="CO_deh_flav_C"/>
    <property type="match status" value="1"/>
</dbReference>
<evidence type="ECO:0000256" key="14">
    <source>
        <dbReference type="PIRSR" id="PIRSR000127-1"/>
    </source>
</evidence>
<dbReference type="InterPro" id="IPR036010">
    <property type="entry name" value="2Fe-2S_ferredoxin-like_sf"/>
</dbReference>
<keyword evidence="4 16" id="KW-0500">Molybdenum</keyword>
<dbReference type="Gene3D" id="3.30.465.10">
    <property type="match status" value="1"/>
</dbReference>
<feature type="binding site" evidence="15">
    <location>
        <position position="335"/>
    </location>
    <ligand>
        <name>FAD</name>
        <dbReference type="ChEBI" id="CHEBI:57692"/>
    </ligand>
</feature>
<evidence type="ECO:0000256" key="6">
    <source>
        <dbReference type="ARBA" id="ARBA00022714"/>
    </source>
</evidence>
<dbReference type="InterPro" id="IPR036318">
    <property type="entry name" value="FAD-bd_PCMH-like_sf"/>
</dbReference>
<evidence type="ECO:0000256" key="8">
    <source>
        <dbReference type="ARBA" id="ARBA00022827"/>
    </source>
</evidence>
<evidence type="ECO:0000256" key="9">
    <source>
        <dbReference type="ARBA" id="ARBA00023002"/>
    </source>
</evidence>
<keyword evidence="5" id="KW-0285">Flavoprotein</keyword>
<feature type="binding site" evidence="16">
    <location>
        <position position="1064"/>
    </location>
    <ligand>
        <name>Mo-molybdopterin</name>
        <dbReference type="ChEBI" id="CHEBI:71302"/>
    </ligand>
    <ligandPart>
        <name>Mo</name>
        <dbReference type="ChEBI" id="CHEBI:28685"/>
    </ligandPart>
</feature>
<evidence type="ECO:0000256" key="15">
    <source>
        <dbReference type="PIRSR" id="PIRSR000127-2"/>
    </source>
</evidence>
<dbReference type="Pfam" id="PF02738">
    <property type="entry name" value="MoCoBD_1"/>
    <property type="match status" value="1"/>
</dbReference>
<feature type="domain" description="FAD-binding PCMH-type" evidence="18">
    <location>
        <begin position="206"/>
        <end position="390"/>
    </location>
</feature>
<protein>
    <recommendedName>
        <fullName evidence="21">Aldehyde oxidase</fullName>
    </recommendedName>
</protein>
<comment type="caution">
    <text evidence="19">The sequence shown here is derived from an EMBL/GenBank/DDBJ whole genome shotgun (WGS) entry which is preliminary data.</text>
</comment>
<dbReference type="InterPro" id="IPR008274">
    <property type="entry name" value="AldOxase/xan_DH_MoCoBD1"/>
</dbReference>
<dbReference type="Gene3D" id="3.90.1170.50">
    <property type="entry name" value="Aldehyde oxidase/xanthine dehydrogenase, a/b hammerhead"/>
    <property type="match status" value="1"/>
</dbReference>
<keyword evidence="8 15" id="KW-0274">FAD</keyword>
<dbReference type="InterPro" id="IPR001041">
    <property type="entry name" value="2Fe-2S_ferredoxin-type"/>
</dbReference>
<dbReference type="Pfam" id="PF00941">
    <property type="entry name" value="FAD_binding_5"/>
    <property type="match status" value="1"/>
</dbReference>
<dbReference type="SUPFAM" id="SSF56176">
    <property type="entry name" value="FAD-binding/transporter-associated domain-like"/>
    <property type="match status" value="1"/>
</dbReference>
<evidence type="ECO:0000256" key="13">
    <source>
        <dbReference type="ARBA" id="ARBA00034078"/>
    </source>
</evidence>
<dbReference type="Pfam" id="PF01315">
    <property type="entry name" value="Ald_Xan_dh_C"/>
    <property type="match status" value="1"/>
</dbReference>
<dbReference type="PROSITE" id="PS00197">
    <property type="entry name" value="2FE2S_FER_1"/>
    <property type="match status" value="1"/>
</dbReference>
<comment type="cofactor">
    <cofactor evidence="13">
        <name>[2Fe-2S] cluster</name>
        <dbReference type="ChEBI" id="CHEBI:190135"/>
    </cofactor>
</comment>
<dbReference type="PIRSF" id="PIRSF000127">
    <property type="entry name" value="Xanthine_DH"/>
    <property type="match status" value="1"/>
</dbReference>
<evidence type="ECO:0000313" key="20">
    <source>
        <dbReference type="Proteomes" id="UP001445076"/>
    </source>
</evidence>
<feature type="binding site" evidence="16">
    <location>
        <position position="147"/>
    </location>
    <ligand>
        <name>[2Fe-2S] cluster</name>
        <dbReference type="ChEBI" id="CHEBI:190135"/>
        <label>2</label>
    </ligand>
</feature>
<evidence type="ECO:0008006" key="21">
    <source>
        <dbReference type="Google" id="ProtNLM"/>
    </source>
</evidence>
<feature type="binding site" evidence="16">
    <location>
        <position position="50"/>
    </location>
    <ligand>
        <name>[2Fe-2S] cluster</name>
        <dbReference type="ChEBI" id="CHEBI:190135"/>
        <label>1</label>
    </ligand>
</feature>
<feature type="active site" description="Proton acceptor" evidence="14">
    <location>
        <position position="1237"/>
    </location>
</feature>
<dbReference type="InterPro" id="IPR002346">
    <property type="entry name" value="Mopterin_DH_FAD-bd"/>
</dbReference>
<gene>
    <name evidence="19" type="ORF">OTU49_003498</name>
</gene>
<dbReference type="InterPro" id="IPR002888">
    <property type="entry name" value="2Fe-2S-bd"/>
</dbReference>
<dbReference type="InterPro" id="IPR036856">
    <property type="entry name" value="Ald_Oxase/Xan_DH_a/b_sf"/>
</dbReference>
<dbReference type="GO" id="GO:0071949">
    <property type="term" value="F:FAD binding"/>
    <property type="evidence" value="ECO:0007669"/>
    <property type="project" value="InterPro"/>
</dbReference>
<evidence type="ECO:0000256" key="7">
    <source>
        <dbReference type="ARBA" id="ARBA00022723"/>
    </source>
</evidence>
<dbReference type="InterPro" id="IPR016208">
    <property type="entry name" value="Ald_Oxase/xanthine_DH-like"/>
</dbReference>
<dbReference type="GO" id="GO:0005777">
    <property type="term" value="C:peroxisome"/>
    <property type="evidence" value="ECO:0007669"/>
    <property type="project" value="UniProtKB-SubCell"/>
</dbReference>
<comment type="cofactor">
    <cofactor evidence="16">
        <name>Mo-molybdopterin</name>
        <dbReference type="ChEBI" id="CHEBI:71302"/>
    </cofactor>
    <text evidence="16">Binds 1 Mo-molybdopterin (Mo-MPT) cofactor per subunit.</text>
</comment>
<feature type="binding site" evidence="15">
    <location>
        <position position="398"/>
    </location>
    <ligand>
        <name>FAD</name>
        <dbReference type="ChEBI" id="CHEBI:57692"/>
    </ligand>
</feature>
<keyword evidence="11 16" id="KW-0411">Iron-sulfur</keyword>
<dbReference type="InterPro" id="IPR046867">
    <property type="entry name" value="AldOxase/xan_DH_MoCoBD2"/>
</dbReference>
<feature type="binding site" evidence="16">
    <location>
        <position position="877"/>
    </location>
    <ligand>
        <name>Mo-molybdopterin</name>
        <dbReference type="ChEBI" id="CHEBI:71302"/>
    </ligand>
    <ligandPart>
        <name>Mo</name>
        <dbReference type="ChEBI" id="CHEBI:28685"/>
    </ligandPart>
</feature>
<keyword evidence="10 16" id="KW-0408">Iron</keyword>
<dbReference type="InterPro" id="IPR005107">
    <property type="entry name" value="CO_DH_flav_C"/>
</dbReference>
<keyword evidence="12" id="KW-0576">Peroxisome</keyword>
<keyword evidence="9" id="KW-0560">Oxidoreductase</keyword>
<dbReference type="InterPro" id="IPR012675">
    <property type="entry name" value="Beta-grasp_dom_sf"/>
</dbReference>
<feature type="binding site" evidence="15">
    <location>
        <begin position="322"/>
        <end position="326"/>
    </location>
    <ligand>
        <name>FAD</name>
        <dbReference type="ChEBI" id="CHEBI:57692"/>
    </ligand>
</feature>
<feature type="binding site" evidence="16">
    <location>
        <position position="115"/>
    </location>
    <ligand>
        <name>[2Fe-2S] cluster</name>
        <dbReference type="ChEBI" id="CHEBI:190135"/>
        <label>2</label>
    </ligand>
</feature>
<dbReference type="SUPFAM" id="SSF56003">
    <property type="entry name" value="Molybdenum cofactor-binding domain"/>
    <property type="match status" value="1"/>
</dbReference>
<feature type="binding site" evidence="16">
    <location>
        <position position="765"/>
    </location>
    <ligand>
        <name>Mo-molybdopterin</name>
        <dbReference type="ChEBI" id="CHEBI:71302"/>
    </ligand>
    <ligandPart>
        <name>Mo</name>
        <dbReference type="ChEBI" id="CHEBI:28685"/>
    </ligandPart>
</feature>
<dbReference type="FunFam" id="3.30.365.10:FF:000001">
    <property type="entry name" value="Xanthine dehydrogenase oxidase"/>
    <property type="match status" value="1"/>
</dbReference>
<dbReference type="InterPro" id="IPR036884">
    <property type="entry name" value="2Fe-2S-bd_dom_sf"/>
</dbReference>
<evidence type="ECO:0000256" key="12">
    <source>
        <dbReference type="ARBA" id="ARBA00023140"/>
    </source>
</evidence>
<dbReference type="EMBL" id="JARKIK010000037">
    <property type="protein sequence ID" value="KAK8739140.1"/>
    <property type="molecule type" value="Genomic_DNA"/>
</dbReference>
<dbReference type="PROSITE" id="PS51387">
    <property type="entry name" value="FAD_PCMH"/>
    <property type="match status" value="1"/>
</dbReference>
<dbReference type="Gene3D" id="3.10.20.30">
    <property type="match status" value="1"/>
</dbReference>
<reference evidence="19 20" key="1">
    <citation type="journal article" date="2024" name="BMC Genomics">
        <title>Genome assembly of redclaw crayfish (Cherax quadricarinatus) provides insights into its immune adaptation and hypoxia tolerance.</title>
        <authorList>
            <person name="Liu Z."/>
            <person name="Zheng J."/>
            <person name="Li H."/>
            <person name="Fang K."/>
            <person name="Wang S."/>
            <person name="He J."/>
            <person name="Zhou D."/>
            <person name="Weng S."/>
            <person name="Chi M."/>
            <person name="Gu Z."/>
            <person name="He J."/>
            <person name="Li F."/>
            <person name="Wang M."/>
        </authorList>
    </citation>
    <scope>NUCLEOTIDE SEQUENCE [LARGE SCALE GENOMIC DNA]</scope>
    <source>
        <strain evidence="19">ZL_2023a</strain>
    </source>
</reference>
<dbReference type="Pfam" id="PF00111">
    <property type="entry name" value="Fer2"/>
    <property type="match status" value="1"/>
</dbReference>
<dbReference type="SUPFAM" id="SSF47741">
    <property type="entry name" value="CO dehydrogenase ISP C-domain like"/>
    <property type="match status" value="1"/>
</dbReference>
<dbReference type="Gene3D" id="3.30.365.10">
    <property type="entry name" value="Aldehyde oxidase/xanthine dehydrogenase, molybdopterin binding domain"/>
    <property type="match status" value="4"/>
</dbReference>
<name>A0AAW0X3S2_CHEQU</name>
<dbReference type="GO" id="GO:0005506">
    <property type="term" value="F:iron ion binding"/>
    <property type="evidence" value="ECO:0007669"/>
    <property type="project" value="InterPro"/>
</dbReference>
<evidence type="ECO:0000256" key="16">
    <source>
        <dbReference type="PIRSR" id="PIRSR000127-3"/>
    </source>
</evidence>
<evidence type="ECO:0000256" key="2">
    <source>
        <dbReference type="ARBA" id="ARBA00004275"/>
    </source>
</evidence>
<evidence type="ECO:0000259" key="18">
    <source>
        <dbReference type="PROSITE" id="PS51387"/>
    </source>
</evidence>
<proteinExistence type="inferred from homology"/>
<feature type="binding site" evidence="16">
    <location>
        <position position="149"/>
    </location>
    <ligand>
        <name>[2Fe-2S] cluster</name>
        <dbReference type="ChEBI" id="CHEBI:190135"/>
        <label>2</label>
    </ligand>
</feature>